<dbReference type="AlphaFoldDB" id="A0A6P5KIM0"/>
<reference evidence="3" key="1">
    <citation type="submission" date="2025-08" db="UniProtKB">
        <authorList>
            <consortium name="RefSeq"/>
        </authorList>
    </citation>
    <scope>IDENTIFICATION</scope>
    <source>
        <tissue evidence="3">Spleen</tissue>
    </source>
</reference>
<name>A0A6P5KIM0_PHACI</name>
<dbReference type="InParanoid" id="A0A6P5KIM0"/>
<keyword evidence="2" id="KW-1185">Reference proteome</keyword>
<sequence length="220" mass="25429">MCFIRLKIPGRSTRKSSGRIQLSEPTRQMNPGVRSVWFNDDRLRRTVPLSTVNNSPISKLQFIALSLEPGEMRVEKYSPALVPRRAETNLSFKYVLEEIPLVTRAWSNFQNRATCSKEKTREERRRKRSEEEKGVERKGEAVIFSIYSKQKNEQINHNTTKMLDFVGTNTFTVEQGRTLGFKNSKKPKGNESEVIGIHPWIPSLFSPRGTLCNINYPVRR</sequence>
<dbReference type="Proteomes" id="UP000515140">
    <property type="component" value="Unplaced"/>
</dbReference>
<evidence type="ECO:0000313" key="3">
    <source>
        <dbReference type="RefSeq" id="XP_020844452.1"/>
    </source>
</evidence>
<evidence type="ECO:0000256" key="1">
    <source>
        <dbReference type="SAM" id="MobiDB-lite"/>
    </source>
</evidence>
<dbReference type="KEGG" id="pcw:110209992"/>
<feature type="compositionally biased region" description="Basic and acidic residues" evidence="1">
    <location>
        <begin position="115"/>
        <end position="134"/>
    </location>
</feature>
<proteinExistence type="predicted"/>
<accession>A0A6P5KIM0</accession>
<gene>
    <name evidence="3" type="primary">LOC110209992</name>
</gene>
<evidence type="ECO:0000313" key="2">
    <source>
        <dbReference type="Proteomes" id="UP000515140"/>
    </source>
</evidence>
<dbReference type="GeneID" id="110209992"/>
<dbReference type="RefSeq" id="XP_020844452.1">
    <property type="nucleotide sequence ID" value="XM_020988793.1"/>
</dbReference>
<feature type="region of interest" description="Disordered" evidence="1">
    <location>
        <begin position="114"/>
        <end position="134"/>
    </location>
</feature>
<protein>
    <submittedName>
        <fullName evidence="3">Uncharacterized protein LOC110209992</fullName>
    </submittedName>
</protein>
<organism evidence="2 3">
    <name type="scientific">Phascolarctos cinereus</name>
    <name type="common">Koala</name>
    <dbReference type="NCBI Taxonomy" id="38626"/>
    <lineage>
        <taxon>Eukaryota</taxon>
        <taxon>Metazoa</taxon>
        <taxon>Chordata</taxon>
        <taxon>Craniata</taxon>
        <taxon>Vertebrata</taxon>
        <taxon>Euteleostomi</taxon>
        <taxon>Mammalia</taxon>
        <taxon>Metatheria</taxon>
        <taxon>Diprotodontia</taxon>
        <taxon>Phascolarctidae</taxon>
        <taxon>Phascolarctos</taxon>
    </lineage>
</organism>